<evidence type="ECO:0000313" key="1">
    <source>
        <dbReference type="EMBL" id="GFO05155.1"/>
    </source>
</evidence>
<accession>A0AAV4AAF6</accession>
<organism evidence="1 2">
    <name type="scientific">Plakobranchus ocellatus</name>
    <dbReference type="NCBI Taxonomy" id="259542"/>
    <lineage>
        <taxon>Eukaryota</taxon>
        <taxon>Metazoa</taxon>
        <taxon>Spiralia</taxon>
        <taxon>Lophotrochozoa</taxon>
        <taxon>Mollusca</taxon>
        <taxon>Gastropoda</taxon>
        <taxon>Heterobranchia</taxon>
        <taxon>Euthyneura</taxon>
        <taxon>Panpulmonata</taxon>
        <taxon>Sacoglossa</taxon>
        <taxon>Placobranchoidea</taxon>
        <taxon>Plakobranchidae</taxon>
        <taxon>Plakobranchus</taxon>
    </lineage>
</organism>
<reference evidence="1 2" key="1">
    <citation type="journal article" date="2021" name="Elife">
        <title>Chloroplast acquisition without the gene transfer in kleptoplastic sea slugs, Plakobranchus ocellatus.</title>
        <authorList>
            <person name="Maeda T."/>
            <person name="Takahashi S."/>
            <person name="Yoshida T."/>
            <person name="Shimamura S."/>
            <person name="Takaki Y."/>
            <person name="Nagai Y."/>
            <person name="Toyoda A."/>
            <person name="Suzuki Y."/>
            <person name="Arimoto A."/>
            <person name="Ishii H."/>
            <person name="Satoh N."/>
            <person name="Nishiyama T."/>
            <person name="Hasebe M."/>
            <person name="Maruyama T."/>
            <person name="Minagawa J."/>
            <person name="Obokata J."/>
            <person name="Shigenobu S."/>
        </authorList>
    </citation>
    <scope>NUCLEOTIDE SEQUENCE [LARGE SCALE GENOMIC DNA]</scope>
</reference>
<evidence type="ECO:0000313" key="2">
    <source>
        <dbReference type="Proteomes" id="UP000735302"/>
    </source>
</evidence>
<gene>
    <name evidence="1" type="ORF">PoB_003166000</name>
</gene>
<comment type="caution">
    <text evidence="1">The sequence shown here is derived from an EMBL/GenBank/DDBJ whole genome shotgun (WGS) entry which is preliminary data.</text>
</comment>
<dbReference type="EMBL" id="BLXT01003746">
    <property type="protein sequence ID" value="GFO05155.1"/>
    <property type="molecule type" value="Genomic_DNA"/>
</dbReference>
<dbReference type="AlphaFoldDB" id="A0AAV4AAF6"/>
<proteinExistence type="predicted"/>
<sequence>MKTTKSTTSKSVTTSAAAATKTITIKTTTTRQTDGKIQEVFNDIRTSIADRNAHISLFENDFAIWKHVNKINKANNNATGGRMLKILEQQATILLTLNS</sequence>
<protein>
    <submittedName>
        <fullName evidence="1">Uncharacterized protein</fullName>
    </submittedName>
</protein>
<name>A0AAV4AAF6_9GAST</name>
<dbReference type="Proteomes" id="UP000735302">
    <property type="component" value="Unassembled WGS sequence"/>
</dbReference>
<keyword evidence="2" id="KW-1185">Reference proteome</keyword>